<feature type="region of interest" description="Disordered" evidence="1">
    <location>
        <begin position="669"/>
        <end position="692"/>
    </location>
</feature>
<name>A0A9W9HEM8_9EURO</name>
<proteinExistence type="predicted"/>
<dbReference type="InterPro" id="IPR027417">
    <property type="entry name" value="P-loop_NTPase"/>
</dbReference>
<dbReference type="Pfam" id="PF13424">
    <property type="entry name" value="TPR_12"/>
    <property type="match status" value="2"/>
</dbReference>
<sequence>MKAIISFFQSLPEYWHLWFNRRSANIPFHSRLYRPLYNVICFGRSWKKSFKYDIVHRFNPILWIDATREETVRSSFRRCAAEIGLAEEPNNQQSTALVDDLVIQGVLRWLRNRTEVDDEWLVIVDNADDVTWGIKKIMPKGTRGRIIITSRDGQSQKLVDKGCERIRVGDMSPREARMVLLRHLSDNIDLVPKSVQEGCDEVAKKLGYLPLAIDLAGAYIGNTVAPELSLTQYLEDYEKHRDELLQMDHLRGLTSAERTVWTVWDTTLDKIEREYSHLQPGLLLTLLACFQGNIVQDEMFRLASLGMSTVVKELGEGDCTGLRMFIPESEGKWDNFIYRHSIDVLVRYGLIQLVHGDWPGTTMHSLVQWRAIRRDQNRNWQSWYTRFVLAACSQITAEGRQPQFRRHLILHLPDVGNIDPNCFSTREMSEIFIWTTLAKVHYDEGRWKEAEQLQVQVMETSKMKLGEDHPSTLASMSNLASTFWSQGRLEEAEQLLVQVTETHKTKFGEDHPSTLASMGNLGSTYRNQGRLEEAEQLEVQVLESRKTKLGEDHPHTLAGIGNLASTYRKQGRWEEAEQLFMQVMKTSKAKLGEDHPSTLVTMYNLALTFWDQGRREEAEQLEVQVMEMSKMKLGEDHLFTLTSIATLASMYRDQGRWEEADQLEVQVKEASKTKLGEGPPRTLTRVASPSSK</sequence>
<comment type="caution">
    <text evidence="2">The sequence shown here is derived from an EMBL/GenBank/DDBJ whole genome shotgun (WGS) entry which is preliminary data.</text>
</comment>
<evidence type="ECO:0000256" key="1">
    <source>
        <dbReference type="SAM" id="MobiDB-lite"/>
    </source>
</evidence>
<dbReference type="Pfam" id="PF13374">
    <property type="entry name" value="TPR_10"/>
    <property type="match status" value="2"/>
</dbReference>
<reference evidence="2" key="1">
    <citation type="submission" date="2022-11" db="EMBL/GenBank/DDBJ databases">
        <authorList>
            <person name="Petersen C."/>
        </authorList>
    </citation>
    <scope>NUCLEOTIDE SEQUENCE</scope>
    <source>
        <strain evidence="2">IBT 22155</strain>
    </source>
</reference>
<dbReference type="SUPFAM" id="SSF52540">
    <property type="entry name" value="P-loop containing nucleoside triphosphate hydrolases"/>
    <property type="match status" value="1"/>
</dbReference>
<dbReference type="PRINTS" id="PR00381">
    <property type="entry name" value="KINESINLIGHT"/>
</dbReference>
<dbReference type="SUPFAM" id="SSF48452">
    <property type="entry name" value="TPR-like"/>
    <property type="match status" value="1"/>
</dbReference>
<dbReference type="InterPro" id="IPR053137">
    <property type="entry name" value="NLR-like"/>
</dbReference>
<evidence type="ECO:0008006" key="4">
    <source>
        <dbReference type="Google" id="ProtNLM"/>
    </source>
</evidence>
<dbReference type="AlphaFoldDB" id="A0A9W9HEM8"/>
<dbReference type="Gene3D" id="1.25.40.10">
    <property type="entry name" value="Tetratricopeptide repeat domain"/>
    <property type="match status" value="2"/>
</dbReference>
<dbReference type="Gene3D" id="3.40.50.300">
    <property type="entry name" value="P-loop containing nucleotide triphosphate hydrolases"/>
    <property type="match status" value="1"/>
</dbReference>
<organism evidence="2 3">
    <name type="scientific">Penicillium bovifimosum</name>
    <dbReference type="NCBI Taxonomy" id="126998"/>
    <lineage>
        <taxon>Eukaryota</taxon>
        <taxon>Fungi</taxon>
        <taxon>Dikarya</taxon>
        <taxon>Ascomycota</taxon>
        <taxon>Pezizomycotina</taxon>
        <taxon>Eurotiomycetes</taxon>
        <taxon>Eurotiomycetidae</taxon>
        <taxon>Eurotiales</taxon>
        <taxon>Aspergillaceae</taxon>
        <taxon>Penicillium</taxon>
    </lineage>
</organism>
<keyword evidence="3" id="KW-1185">Reference proteome</keyword>
<protein>
    <recommendedName>
        <fullName evidence="4">NB-ARC domain-containing protein</fullName>
    </recommendedName>
</protein>
<dbReference type="Proteomes" id="UP001149079">
    <property type="component" value="Unassembled WGS sequence"/>
</dbReference>
<evidence type="ECO:0000313" key="2">
    <source>
        <dbReference type="EMBL" id="KAJ5144053.1"/>
    </source>
</evidence>
<dbReference type="RefSeq" id="XP_056525697.1">
    <property type="nucleotide sequence ID" value="XM_056663584.1"/>
</dbReference>
<dbReference type="InterPro" id="IPR011990">
    <property type="entry name" value="TPR-like_helical_dom_sf"/>
</dbReference>
<dbReference type="EMBL" id="JAPQKL010000002">
    <property type="protein sequence ID" value="KAJ5144053.1"/>
    <property type="molecule type" value="Genomic_DNA"/>
</dbReference>
<dbReference type="PANTHER" id="PTHR46082:SF6">
    <property type="entry name" value="AAA+ ATPASE DOMAIN-CONTAINING PROTEIN-RELATED"/>
    <property type="match status" value="1"/>
</dbReference>
<gene>
    <name evidence="2" type="ORF">N7515_002840</name>
</gene>
<reference evidence="2" key="2">
    <citation type="journal article" date="2023" name="IMA Fungus">
        <title>Comparative genomic study of the Penicillium genus elucidates a diverse pangenome and 15 lateral gene transfer events.</title>
        <authorList>
            <person name="Petersen C."/>
            <person name="Sorensen T."/>
            <person name="Nielsen M.R."/>
            <person name="Sondergaard T.E."/>
            <person name="Sorensen J.L."/>
            <person name="Fitzpatrick D.A."/>
            <person name="Frisvad J.C."/>
            <person name="Nielsen K.L."/>
        </authorList>
    </citation>
    <scope>NUCLEOTIDE SEQUENCE</scope>
    <source>
        <strain evidence="2">IBT 22155</strain>
    </source>
</reference>
<dbReference type="PANTHER" id="PTHR46082">
    <property type="entry name" value="ATP/GTP-BINDING PROTEIN-RELATED"/>
    <property type="match status" value="1"/>
</dbReference>
<dbReference type="GeneID" id="81402754"/>
<evidence type="ECO:0000313" key="3">
    <source>
        <dbReference type="Proteomes" id="UP001149079"/>
    </source>
</evidence>
<dbReference type="OrthoDB" id="5086500at2759"/>
<accession>A0A9W9HEM8</accession>